<keyword evidence="2" id="KW-1185">Reference proteome</keyword>
<name>A0ABQ7EW99_BRACR</name>
<dbReference type="EMBL" id="QGKV02000297">
    <property type="protein sequence ID" value="KAF3607390.1"/>
    <property type="molecule type" value="Genomic_DNA"/>
</dbReference>
<protein>
    <submittedName>
        <fullName evidence="1">Uncharacterized protein</fullName>
    </submittedName>
</protein>
<accession>A0ABQ7EW99</accession>
<comment type="caution">
    <text evidence="1">The sequence shown here is derived from an EMBL/GenBank/DDBJ whole genome shotgun (WGS) entry which is preliminary data.</text>
</comment>
<organism evidence="1 2">
    <name type="scientific">Brassica cretica</name>
    <name type="common">Mustard</name>
    <dbReference type="NCBI Taxonomy" id="69181"/>
    <lineage>
        <taxon>Eukaryota</taxon>
        <taxon>Viridiplantae</taxon>
        <taxon>Streptophyta</taxon>
        <taxon>Embryophyta</taxon>
        <taxon>Tracheophyta</taxon>
        <taxon>Spermatophyta</taxon>
        <taxon>Magnoliopsida</taxon>
        <taxon>eudicotyledons</taxon>
        <taxon>Gunneridae</taxon>
        <taxon>Pentapetalae</taxon>
        <taxon>rosids</taxon>
        <taxon>malvids</taxon>
        <taxon>Brassicales</taxon>
        <taxon>Brassicaceae</taxon>
        <taxon>Brassiceae</taxon>
        <taxon>Brassica</taxon>
    </lineage>
</organism>
<dbReference type="Proteomes" id="UP000266723">
    <property type="component" value="Unassembled WGS sequence"/>
</dbReference>
<gene>
    <name evidence="1" type="ORF">DY000_02050052</name>
</gene>
<evidence type="ECO:0000313" key="1">
    <source>
        <dbReference type="EMBL" id="KAF3607390.1"/>
    </source>
</evidence>
<proteinExistence type="predicted"/>
<evidence type="ECO:0000313" key="2">
    <source>
        <dbReference type="Proteomes" id="UP000266723"/>
    </source>
</evidence>
<sequence length="189" mass="22007">MNVRGNIPTKFSLGIFRGHFRQTSGPRNFLGSLFPRNSVGKFRGISEERRNSEELFPTTCFVGMSFLDRPFNLFVRCIRWYQSCVSLVFNRRTILDVMVNANIYPIQDESPFVEREENYEIYREIYGDDVRVVDFVFSEDSFANLVCAKIVQQEIRAKFVEDGFRAKIRPDSNCAKFVQGQKIRGSLLE</sequence>
<reference evidence="1 2" key="1">
    <citation type="journal article" date="2020" name="BMC Genomics">
        <title>Intraspecific diversification of the crop wild relative Brassica cretica Lam. using demographic model selection.</title>
        <authorList>
            <person name="Kioukis A."/>
            <person name="Michalopoulou V.A."/>
            <person name="Briers L."/>
            <person name="Pirintsos S."/>
            <person name="Studholme D.J."/>
            <person name="Pavlidis P."/>
            <person name="Sarris P.F."/>
        </authorList>
    </citation>
    <scope>NUCLEOTIDE SEQUENCE [LARGE SCALE GENOMIC DNA]</scope>
    <source>
        <strain evidence="2">cv. PFS-1207/04</strain>
    </source>
</reference>